<sequence length="142" mass="15826">MLFVLVIFLNILQSAQAKSTATCSCPPAQQCKPDCLNVTDDQNHRLRRREAATEDADEFIDQRKCNSDQLKEVMLQNMAGRTAREAKTKIMRAAEAQLGGHFNVICANGDFSYITTTRLYCLQALDNINCYAFLTELASAIA</sequence>
<gene>
    <name evidence="3" type="ORF">GPUH_LOCUS11250</name>
</gene>
<keyword evidence="1" id="KW-0732">Signal</keyword>
<dbReference type="InterPro" id="IPR007284">
    <property type="entry name" value="Ground-like_dom"/>
</dbReference>
<keyword evidence="4" id="KW-1185">Reference proteome</keyword>
<accession>A0A183DRA9</accession>
<protein>
    <submittedName>
        <fullName evidence="5">Ground-like domain-containing protein</fullName>
    </submittedName>
</protein>
<feature type="chain" id="PRO_5043138862" evidence="1">
    <location>
        <begin position="18"/>
        <end position="142"/>
    </location>
</feature>
<feature type="signal peptide" evidence="1">
    <location>
        <begin position="1"/>
        <end position="17"/>
    </location>
</feature>
<dbReference type="AlphaFoldDB" id="A0A183DRA9"/>
<evidence type="ECO:0000313" key="3">
    <source>
        <dbReference type="EMBL" id="VDN18531.1"/>
    </source>
</evidence>
<evidence type="ECO:0000259" key="2">
    <source>
        <dbReference type="Pfam" id="PF04155"/>
    </source>
</evidence>
<dbReference type="OrthoDB" id="5846317at2759"/>
<evidence type="ECO:0000313" key="4">
    <source>
        <dbReference type="Proteomes" id="UP000271098"/>
    </source>
</evidence>
<name>A0A183DRA9_9BILA</name>
<evidence type="ECO:0000256" key="1">
    <source>
        <dbReference type="SAM" id="SignalP"/>
    </source>
</evidence>
<organism evidence="5">
    <name type="scientific">Gongylonema pulchrum</name>
    <dbReference type="NCBI Taxonomy" id="637853"/>
    <lineage>
        <taxon>Eukaryota</taxon>
        <taxon>Metazoa</taxon>
        <taxon>Ecdysozoa</taxon>
        <taxon>Nematoda</taxon>
        <taxon>Chromadorea</taxon>
        <taxon>Rhabditida</taxon>
        <taxon>Spirurina</taxon>
        <taxon>Spiruromorpha</taxon>
        <taxon>Spiruroidea</taxon>
        <taxon>Gongylonematidae</taxon>
        <taxon>Gongylonema</taxon>
    </lineage>
</organism>
<dbReference type="WBParaSite" id="GPUH_0001126301-mRNA-1">
    <property type="protein sequence ID" value="GPUH_0001126301-mRNA-1"/>
    <property type="gene ID" value="GPUH_0001126301"/>
</dbReference>
<dbReference type="Pfam" id="PF04155">
    <property type="entry name" value="Ground-like"/>
    <property type="match status" value="1"/>
</dbReference>
<reference evidence="5" key="1">
    <citation type="submission" date="2016-06" db="UniProtKB">
        <authorList>
            <consortium name="WormBaseParasite"/>
        </authorList>
    </citation>
    <scope>IDENTIFICATION</scope>
</reference>
<evidence type="ECO:0000313" key="5">
    <source>
        <dbReference type="WBParaSite" id="GPUH_0001126301-mRNA-1"/>
    </source>
</evidence>
<dbReference type="Proteomes" id="UP000271098">
    <property type="component" value="Unassembled WGS sequence"/>
</dbReference>
<dbReference type="EMBL" id="UYRT01078441">
    <property type="protein sequence ID" value="VDN18531.1"/>
    <property type="molecule type" value="Genomic_DNA"/>
</dbReference>
<feature type="domain" description="Ground-like" evidence="2">
    <location>
        <begin position="63"/>
        <end position="133"/>
    </location>
</feature>
<reference evidence="3 4" key="2">
    <citation type="submission" date="2018-11" db="EMBL/GenBank/DDBJ databases">
        <authorList>
            <consortium name="Pathogen Informatics"/>
        </authorList>
    </citation>
    <scope>NUCLEOTIDE SEQUENCE [LARGE SCALE GENOMIC DNA]</scope>
</reference>
<proteinExistence type="predicted"/>